<proteinExistence type="predicted"/>
<sequence length="268" mass="29464">MIRKTIPVVSGNHEAQLESYIIENYAEMDLERKRPAIVICPGGGYGMVSAREAEPIANAMIGKGLHAFVLTYSVAPTVFPTSLRQLAKSIQLIRQHAAEWHIDPDKIIVAGFSAGGHLAASLGVMWQDEVLSDLNFPTCRPNGLLLSYPVISSEPWGHQDSFKNLLGRNYEKDSHAQSLEKLVSPDTPPTFLWHTAEDGLVVMQNSLTFAEALQQNGVSVELHIFAKGGHGLGLGTTETMTKEGYGIEPNVQSWINLFETWLHVMGFL</sequence>
<dbReference type="PANTHER" id="PTHR48081">
    <property type="entry name" value="AB HYDROLASE SUPERFAMILY PROTEIN C4A8.06C"/>
    <property type="match status" value="1"/>
</dbReference>
<accession>A0A1L8RKP3</accession>
<keyword evidence="1" id="KW-0378">Hydrolase</keyword>
<gene>
    <name evidence="3" type="ORF">RU97_GL000541</name>
</gene>
<dbReference type="InterPro" id="IPR050300">
    <property type="entry name" value="GDXG_lipolytic_enzyme"/>
</dbReference>
<evidence type="ECO:0000313" key="4">
    <source>
        <dbReference type="Proteomes" id="UP000181884"/>
    </source>
</evidence>
<dbReference type="InterPro" id="IPR049492">
    <property type="entry name" value="BD-FAE-like_dom"/>
</dbReference>
<dbReference type="EMBL" id="JXKH01000001">
    <property type="protein sequence ID" value="OJG20308.1"/>
    <property type="molecule type" value="Genomic_DNA"/>
</dbReference>
<dbReference type="AlphaFoldDB" id="A0A1L8RKP3"/>
<dbReference type="PANTHER" id="PTHR48081:SF6">
    <property type="entry name" value="PEPTIDASE S9 PROLYL OLIGOPEPTIDASE CATALYTIC DOMAIN-CONTAINING PROTEIN"/>
    <property type="match status" value="1"/>
</dbReference>
<comment type="caution">
    <text evidence="3">The sequence shown here is derived from an EMBL/GenBank/DDBJ whole genome shotgun (WGS) entry which is preliminary data.</text>
</comment>
<organism evidence="3 4">
    <name type="scientific">Enterococcus canis</name>
    <dbReference type="NCBI Taxonomy" id="214095"/>
    <lineage>
        <taxon>Bacteria</taxon>
        <taxon>Bacillati</taxon>
        <taxon>Bacillota</taxon>
        <taxon>Bacilli</taxon>
        <taxon>Lactobacillales</taxon>
        <taxon>Enterococcaceae</taxon>
        <taxon>Enterococcus</taxon>
    </lineage>
</organism>
<dbReference type="RefSeq" id="WP_067392678.1">
    <property type="nucleotide sequence ID" value="NZ_JXKH01000001.1"/>
</dbReference>
<evidence type="ECO:0000259" key="2">
    <source>
        <dbReference type="Pfam" id="PF20434"/>
    </source>
</evidence>
<dbReference type="STRING" id="214095.RU97_GL000541"/>
<evidence type="ECO:0000256" key="1">
    <source>
        <dbReference type="ARBA" id="ARBA00022801"/>
    </source>
</evidence>
<dbReference type="SUPFAM" id="SSF53474">
    <property type="entry name" value="alpha/beta-Hydrolases"/>
    <property type="match status" value="1"/>
</dbReference>
<protein>
    <recommendedName>
        <fullName evidence="2">BD-FAE-like domain-containing protein</fullName>
    </recommendedName>
</protein>
<name>A0A1L8RKP3_9ENTE</name>
<dbReference type="Proteomes" id="UP000181884">
    <property type="component" value="Unassembled WGS sequence"/>
</dbReference>
<reference evidence="3 4" key="1">
    <citation type="submission" date="2014-12" db="EMBL/GenBank/DDBJ databases">
        <title>Draft genome sequences of 29 type strains of Enterococci.</title>
        <authorList>
            <person name="Zhong Z."/>
            <person name="Sun Z."/>
            <person name="Liu W."/>
            <person name="Zhang W."/>
            <person name="Zhang H."/>
        </authorList>
    </citation>
    <scope>NUCLEOTIDE SEQUENCE [LARGE SCALE GENOMIC DNA]</scope>
    <source>
        <strain evidence="3 4">DSM 17029</strain>
    </source>
</reference>
<evidence type="ECO:0000313" key="3">
    <source>
        <dbReference type="EMBL" id="OJG20308.1"/>
    </source>
</evidence>
<keyword evidence="4" id="KW-1185">Reference proteome</keyword>
<dbReference type="Gene3D" id="3.40.50.1820">
    <property type="entry name" value="alpha/beta hydrolase"/>
    <property type="match status" value="1"/>
</dbReference>
<dbReference type="InterPro" id="IPR029058">
    <property type="entry name" value="AB_hydrolase_fold"/>
</dbReference>
<dbReference type="Pfam" id="PF20434">
    <property type="entry name" value="BD-FAE"/>
    <property type="match status" value="1"/>
</dbReference>
<dbReference type="GO" id="GO:0016787">
    <property type="term" value="F:hydrolase activity"/>
    <property type="evidence" value="ECO:0007669"/>
    <property type="project" value="UniProtKB-KW"/>
</dbReference>
<feature type="domain" description="BD-FAE-like" evidence="2">
    <location>
        <begin position="25"/>
        <end position="213"/>
    </location>
</feature>